<feature type="region of interest" description="Disordered" evidence="11">
    <location>
        <begin position="1403"/>
        <end position="1435"/>
    </location>
</feature>
<reference evidence="13" key="1">
    <citation type="submission" date="2013-04" db="EMBL/GenBank/DDBJ databases">
        <title>The Genome Sequence of Fonticula alba ATCC 38817.</title>
        <authorList>
            <consortium name="The Broad Institute Genomics Platform"/>
            <person name="Russ C."/>
            <person name="Cuomo C."/>
            <person name="Burger G."/>
            <person name="Gray M.W."/>
            <person name="Holland P.W.H."/>
            <person name="King N."/>
            <person name="Lang F.B.F."/>
            <person name="Roger A.J."/>
            <person name="Ruiz-Trillo I."/>
            <person name="Brown M."/>
            <person name="Walker B."/>
            <person name="Young S."/>
            <person name="Zeng Q."/>
            <person name="Gargeya S."/>
            <person name="Fitzgerald M."/>
            <person name="Haas B."/>
            <person name="Abouelleil A."/>
            <person name="Allen A.W."/>
            <person name="Alvarado L."/>
            <person name="Arachchi H.M."/>
            <person name="Berlin A.M."/>
            <person name="Chapman S.B."/>
            <person name="Gainer-Dewar J."/>
            <person name="Goldberg J."/>
            <person name="Griggs A."/>
            <person name="Gujja S."/>
            <person name="Hansen M."/>
            <person name="Howarth C."/>
            <person name="Imamovic A."/>
            <person name="Ireland A."/>
            <person name="Larimer J."/>
            <person name="McCowan C."/>
            <person name="Murphy C."/>
            <person name="Pearson M."/>
            <person name="Poon T.W."/>
            <person name="Priest M."/>
            <person name="Roberts A."/>
            <person name="Saif S."/>
            <person name="Shea T."/>
            <person name="Sisk P."/>
            <person name="Sykes S."/>
            <person name="Wortman J."/>
            <person name="Nusbaum C."/>
            <person name="Birren B."/>
        </authorList>
    </citation>
    <scope>NUCLEOTIDE SEQUENCE [LARGE SCALE GENOMIC DNA]</scope>
    <source>
        <strain evidence="13">ATCC 38817</strain>
    </source>
</reference>
<evidence type="ECO:0000256" key="11">
    <source>
        <dbReference type="SAM" id="MobiDB-lite"/>
    </source>
</evidence>
<feature type="domain" description="U-box" evidence="12">
    <location>
        <begin position="1333"/>
        <end position="1407"/>
    </location>
</feature>
<comment type="catalytic activity">
    <reaction evidence="1">
        <text>S-ubiquitinyl-[E2 ubiquitin-conjugating enzyme]-L-cysteine + [acceptor protein]-L-lysine = [E2 ubiquitin-conjugating enzyme]-L-cysteine + N(6)-ubiquitinyl-[acceptor protein]-L-lysine.</text>
        <dbReference type="EC" id="2.3.2.27"/>
    </reaction>
</comment>
<evidence type="ECO:0000256" key="8">
    <source>
        <dbReference type="ARBA" id="ARBA00022679"/>
    </source>
</evidence>
<gene>
    <name evidence="13" type="ORF">H696_05224</name>
</gene>
<dbReference type="GO" id="GO:0000151">
    <property type="term" value="C:ubiquitin ligase complex"/>
    <property type="evidence" value="ECO:0007669"/>
    <property type="project" value="InterPro"/>
</dbReference>
<feature type="region of interest" description="Disordered" evidence="11">
    <location>
        <begin position="1056"/>
        <end position="1121"/>
    </location>
</feature>
<dbReference type="Pfam" id="PF04564">
    <property type="entry name" value="U-box"/>
    <property type="match status" value="1"/>
</dbReference>
<evidence type="ECO:0000313" key="13">
    <source>
        <dbReference type="EMBL" id="KCV68306.1"/>
    </source>
</evidence>
<feature type="compositionally biased region" description="Low complexity" evidence="11">
    <location>
        <begin position="1415"/>
        <end position="1427"/>
    </location>
</feature>
<organism evidence="13">
    <name type="scientific">Fonticula alba</name>
    <name type="common">Slime mold</name>
    <dbReference type="NCBI Taxonomy" id="691883"/>
    <lineage>
        <taxon>Eukaryota</taxon>
        <taxon>Rotosphaerida</taxon>
        <taxon>Fonticulaceae</taxon>
        <taxon>Fonticula</taxon>
    </lineage>
</organism>
<proteinExistence type="inferred from homology"/>
<feature type="compositionally biased region" description="Acidic residues" evidence="11">
    <location>
        <begin position="1242"/>
        <end position="1256"/>
    </location>
</feature>
<dbReference type="InterPro" id="IPR013083">
    <property type="entry name" value="Znf_RING/FYVE/PHD"/>
</dbReference>
<evidence type="ECO:0000313" key="14">
    <source>
        <dbReference type="Proteomes" id="UP000030693"/>
    </source>
</evidence>
<evidence type="ECO:0000256" key="9">
    <source>
        <dbReference type="ARBA" id="ARBA00022786"/>
    </source>
</evidence>
<evidence type="ECO:0000259" key="12">
    <source>
        <dbReference type="PROSITE" id="PS51698"/>
    </source>
</evidence>
<dbReference type="PANTHER" id="PTHR13931:SF2">
    <property type="entry name" value="UBIQUITIN CONJUGATION FACTOR E4 B"/>
    <property type="match status" value="1"/>
</dbReference>
<accession>A0A058Z2E1</accession>
<keyword evidence="8" id="KW-0808">Transferase</keyword>
<feature type="region of interest" description="Disordered" evidence="11">
    <location>
        <begin position="972"/>
        <end position="997"/>
    </location>
</feature>
<feature type="region of interest" description="Disordered" evidence="11">
    <location>
        <begin position="1222"/>
        <end position="1261"/>
    </location>
</feature>
<dbReference type="GO" id="GO:0000209">
    <property type="term" value="P:protein polyubiquitination"/>
    <property type="evidence" value="ECO:0007669"/>
    <property type="project" value="TreeGrafter"/>
</dbReference>
<comment type="similarity">
    <text evidence="5">Belongs to the ubiquitin conjugation factor E4 family.</text>
</comment>
<feature type="region of interest" description="Disordered" evidence="11">
    <location>
        <begin position="1"/>
        <end position="76"/>
    </location>
</feature>
<dbReference type="GO" id="GO:0005634">
    <property type="term" value="C:nucleus"/>
    <property type="evidence" value="ECO:0007669"/>
    <property type="project" value="UniProtKB-SubCell"/>
</dbReference>
<dbReference type="Gene3D" id="3.30.40.10">
    <property type="entry name" value="Zinc/RING finger domain, C3HC4 (zinc finger)"/>
    <property type="match status" value="1"/>
</dbReference>
<evidence type="ECO:0000256" key="7">
    <source>
        <dbReference type="ARBA" id="ARBA00022490"/>
    </source>
</evidence>
<dbReference type="EMBL" id="KB932209">
    <property type="protein sequence ID" value="KCV68306.1"/>
    <property type="molecule type" value="Genomic_DNA"/>
</dbReference>
<dbReference type="GeneID" id="20529949"/>
<dbReference type="SMART" id="SM00504">
    <property type="entry name" value="Ubox"/>
    <property type="match status" value="1"/>
</dbReference>
<dbReference type="GO" id="GO:0034450">
    <property type="term" value="F:ubiquitin-ubiquitin ligase activity"/>
    <property type="evidence" value="ECO:0007669"/>
    <property type="project" value="InterPro"/>
</dbReference>
<dbReference type="GO" id="GO:0005737">
    <property type="term" value="C:cytoplasm"/>
    <property type="evidence" value="ECO:0007669"/>
    <property type="project" value="UniProtKB-SubCell"/>
</dbReference>
<name>A0A058Z2E1_FONAL</name>
<dbReference type="FunFam" id="3.30.40.10:FF:000055">
    <property type="entry name" value="Ubiquitin conjugation factor e4 a"/>
    <property type="match status" value="1"/>
</dbReference>
<dbReference type="GO" id="GO:0006511">
    <property type="term" value="P:ubiquitin-dependent protein catabolic process"/>
    <property type="evidence" value="ECO:0007669"/>
    <property type="project" value="InterPro"/>
</dbReference>
<dbReference type="SUPFAM" id="SSF57850">
    <property type="entry name" value="RING/U-box"/>
    <property type="match status" value="1"/>
</dbReference>
<dbReference type="RefSeq" id="XP_009497360.1">
    <property type="nucleotide sequence ID" value="XM_009499085.1"/>
</dbReference>
<protein>
    <recommendedName>
        <fullName evidence="6">RING-type E3 ubiquitin transferase</fullName>
        <ecNumber evidence="6">2.3.2.27</ecNumber>
    </recommendedName>
</protein>
<evidence type="ECO:0000256" key="10">
    <source>
        <dbReference type="ARBA" id="ARBA00023242"/>
    </source>
</evidence>
<evidence type="ECO:0000256" key="6">
    <source>
        <dbReference type="ARBA" id="ARBA00012483"/>
    </source>
</evidence>
<comment type="subcellular location">
    <subcellularLocation>
        <location evidence="3">Cytoplasm</location>
    </subcellularLocation>
    <subcellularLocation>
        <location evidence="2">Nucleus</location>
    </subcellularLocation>
</comment>
<dbReference type="EC" id="2.3.2.27" evidence="6"/>
<dbReference type="InterPro" id="IPR019474">
    <property type="entry name" value="Ub_conjug_fac_E4_core"/>
</dbReference>
<dbReference type="GO" id="GO:0036503">
    <property type="term" value="P:ERAD pathway"/>
    <property type="evidence" value="ECO:0007669"/>
    <property type="project" value="InterPro"/>
</dbReference>
<evidence type="ECO:0000256" key="4">
    <source>
        <dbReference type="ARBA" id="ARBA00004906"/>
    </source>
</evidence>
<feature type="compositionally biased region" description="Low complexity" evidence="11">
    <location>
        <begin position="1"/>
        <end position="22"/>
    </location>
</feature>
<feature type="compositionally biased region" description="Low complexity" evidence="11">
    <location>
        <begin position="50"/>
        <end position="59"/>
    </location>
</feature>
<dbReference type="eggNOG" id="KOG2042">
    <property type="taxonomic scope" value="Eukaryota"/>
</dbReference>
<evidence type="ECO:0000256" key="2">
    <source>
        <dbReference type="ARBA" id="ARBA00004123"/>
    </source>
</evidence>
<keyword evidence="7" id="KW-0963">Cytoplasm</keyword>
<dbReference type="UniPathway" id="UPA00143"/>
<dbReference type="OrthoDB" id="20295at2759"/>
<evidence type="ECO:0000256" key="5">
    <source>
        <dbReference type="ARBA" id="ARBA00007434"/>
    </source>
</evidence>
<evidence type="ECO:0000256" key="3">
    <source>
        <dbReference type="ARBA" id="ARBA00004496"/>
    </source>
</evidence>
<comment type="pathway">
    <text evidence="4">Protein modification; protein ubiquitination.</text>
</comment>
<dbReference type="InterPro" id="IPR003613">
    <property type="entry name" value="Ubox_domain"/>
</dbReference>
<keyword evidence="9" id="KW-0833">Ubl conjugation pathway</keyword>
<dbReference type="PROSITE" id="PS51698">
    <property type="entry name" value="U_BOX"/>
    <property type="match status" value="1"/>
</dbReference>
<dbReference type="Pfam" id="PF10408">
    <property type="entry name" value="Ufd2P_core"/>
    <property type="match status" value="1"/>
</dbReference>
<dbReference type="PANTHER" id="PTHR13931">
    <property type="entry name" value="UBIQUITINATION FACTOR E4"/>
    <property type="match status" value="1"/>
</dbReference>
<feature type="compositionally biased region" description="Acidic residues" evidence="11">
    <location>
        <begin position="1101"/>
        <end position="1113"/>
    </location>
</feature>
<feature type="compositionally biased region" description="Basic residues" evidence="11">
    <location>
        <begin position="1403"/>
        <end position="1412"/>
    </location>
</feature>
<keyword evidence="10" id="KW-0539">Nucleus</keyword>
<sequence length="1435" mass="157915">MADPTSPSSPSGQSSASGSRSQEALRLQRQAYLERIDSTPSAEPAPAPTSPALAPSQAPMRVDPSPPPGPATLGDELRNHELGYAIPMLERVFAMKLAEQGSAVTSPVQPYADASFTPGTAPGDAARHPLLFILDDLHKRYQEASSPEQAALLLKASVDVFFLHTMHHSIVLQELHTFDQMTWSCPQLDTFTGDTHIFGLILAIYNRALEEEKSSRMFKTTAPFRMALLGAIKSVAVSYSSLVLSSDDILMVTEDKVLPTDVLLAHILVTVTTTTEAFSSSINPRVLPSCFIPALVEHTLSQGDGMFDDIFGHTLDALHRGAQLLASASRSPILLEHIITHKTSTQVFDDTVRFVGALVFLVRQHPAIIAKMVALPNWSFLPTDRIFSGLPRELLAGGLLNNQDSIFSLNIQMASFLGPFFSFSFFPKDTPFALDYFFGPIPHRPEAIIRHVSMYGTFLNKSTSRYNRIDFNVSIKRSFDQYHTHLHDLTFLVLKAHRDNMLAFLEAVVQANASRTQLQVNPARLTSLGMAYNVLAVLLRLCHPILEDEPFPPLAPDALTFCQLKAPMERFLDPWFWLQPAGRPWVKDATRWAASDAQVSSVEAYIDSTFPDLKDKPPAFVTRLFFMTFTMIHRTLIPILNQYKEYSGPNSQRPIQDALQALQDEYGSGGSLDLAARLRALPPAAMRNVTIAVYQSEMFYRTLSILEAAVLPFSAAGESAMAAEPATFGLPAYVSRFLATASKWLLSLLGGFQTLPLRTPPSDLVRCLPEWLLETVLDWFNFVISAIPAGVLCRTLSGFDAGPFRILSGIAPPVDFLVTLATVLLYAPMHIRNPYLRDKFTEFLFSLLHVSSSQLPPFWALVEEHYPEPAANMGLQVIMRNATARRWLFPMAMAFYQEVEHTGSSHQFFTKFSIRYRLACLVNVLWISDPANTVVPSTIPLSNEEAAVLNGRFSSQFPREALPLMQLAGETPATTADGAAPSSASSGALAAPAPSLDGSLSKHPFQESLLAEFLQTSHSSVSAPGGSFVRFVNLLMNDATFLLDEALRHLAQIHTHEQEHPPGADASTFSEGAAAAQRTPPPPPATPARARRDPNAQGEPASDEEESEGEEDASATAEQTDINTIRSRAYSSVSLSFQTLLLFRNLSGTIREPFLRPEIVDRLVAMLNYNLSQLVGPKCTELKVHKPEQYGFKPINFLQVLLSTYLHLSADLDTPDSAMLETASSSADGSLRGVLPPTGGPDSDEEEEEDEDDLLTEDEKHPFLVAMAKDERSFDARYFTTASLLLRNRLQKSDHEIDALLRMSARVQALRAALAEDMGSGAEASGPYDDSSDIPEDLLDPITFALMTDPVMLPSSRMVVDRSTIQTHLLSDPTDPFNRSPLTAEQLLPAPEIRKKVRQHLAQKRKERRLRIKQATAAAAATTTTTAGDTRMQDL</sequence>
<dbReference type="InterPro" id="IPR045132">
    <property type="entry name" value="UBE4"/>
</dbReference>
<evidence type="ECO:0000256" key="1">
    <source>
        <dbReference type="ARBA" id="ARBA00000900"/>
    </source>
</evidence>
<dbReference type="STRING" id="691883.A0A058Z2E1"/>
<keyword evidence="14" id="KW-1185">Reference proteome</keyword>
<dbReference type="Proteomes" id="UP000030693">
    <property type="component" value="Unassembled WGS sequence"/>
</dbReference>